<dbReference type="EMBL" id="FQXM01000022">
    <property type="protein sequence ID" value="SHH93424.1"/>
    <property type="molecule type" value="Genomic_DNA"/>
</dbReference>
<organism evidence="2 3">
    <name type="scientific">Clostridium grantii DSM 8605</name>
    <dbReference type="NCBI Taxonomy" id="1121316"/>
    <lineage>
        <taxon>Bacteria</taxon>
        <taxon>Bacillati</taxon>
        <taxon>Bacillota</taxon>
        <taxon>Clostridia</taxon>
        <taxon>Eubacteriales</taxon>
        <taxon>Clostridiaceae</taxon>
        <taxon>Clostridium</taxon>
    </lineage>
</organism>
<dbReference type="RefSeq" id="WP_073339621.1">
    <property type="nucleotide sequence ID" value="NZ_FQXM01000022.1"/>
</dbReference>
<keyword evidence="2" id="KW-0378">Hydrolase</keyword>
<dbReference type="InterPro" id="IPR000073">
    <property type="entry name" value="AB_hydrolase_1"/>
</dbReference>
<reference evidence="2 3" key="1">
    <citation type="submission" date="2016-11" db="EMBL/GenBank/DDBJ databases">
        <authorList>
            <person name="Jaros S."/>
            <person name="Januszkiewicz K."/>
            <person name="Wedrychowicz H."/>
        </authorList>
    </citation>
    <scope>NUCLEOTIDE SEQUENCE [LARGE SCALE GENOMIC DNA]</scope>
    <source>
        <strain evidence="2 3">DSM 8605</strain>
    </source>
</reference>
<dbReference type="InterPro" id="IPR050266">
    <property type="entry name" value="AB_hydrolase_sf"/>
</dbReference>
<proteinExistence type="predicted"/>
<dbReference type="Proteomes" id="UP000184447">
    <property type="component" value="Unassembled WGS sequence"/>
</dbReference>
<dbReference type="Pfam" id="PF00561">
    <property type="entry name" value="Abhydrolase_1"/>
    <property type="match status" value="1"/>
</dbReference>
<dbReference type="PANTHER" id="PTHR43798">
    <property type="entry name" value="MONOACYLGLYCEROL LIPASE"/>
    <property type="match status" value="1"/>
</dbReference>
<dbReference type="GO" id="GO:0016787">
    <property type="term" value="F:hydrolase activity"/>
    <property type="evidence" value="ECO:0007669"/>
    <property type="project" value="UniProtKB-KW"/>
</dbReference>
<feature type="domain" description="AB hydrolase-1" evidence="1">
    <location>
        <begin position="20"/>
        <end position="208"/>
    </location>
</feature>
<dbReference type="InterPro" id="IPR029058">
    <property type="entry name" value="AB_hydrolase_fold"/>
</dbReference>
<dbReference type="SUPFAM" id="SSF53474">
    <property type="entry name" value="alpha/beta-Hydrolases"/>
    <property type="match status" value="1"/>
</dbReference>
<dbReference type="STRING" id="1121316.SAMN02745207_03260"/>
<dbReference type="AlphaFoldDB" id="A0A1M5X1S5"/>
<dbReference type="Gene3D" id="3.40.50.1820">
    <property type="entry name" value="alpha/beta hydrolase"/>
    <property type="match status" value="1"/>
</dbReference>
<keyword evidence="3" id="KW-1185">Reference proteome</keyword>
<gene>
    <name evidence="2" type="ORF">SAMN02745207_03260</name>
</gene>
<dbReference type="PANTHER" id="PTHR43798:SF6">
    <property type="entry name" value="HYDROLASE, PUTATIVE (AFU_ORTHOLOGUE AFUA_4G13070)-RELATED"/>
    <property type="match status" value="1"/>
</dbReference>
<evidence type="ECO:0000259" key="1">
    <source>
        <dbReference type="Pfam" id="PF00561"/>
    </source>
</evidence>
<dbReference type="OrthoDB" id="9775557at2"/>
<accession>A0A1M5X1S5</accession>
<sequence>MVIEIKGQTIHYNILGNGLPLIILHGLYLDSISMIRAVESPSVQLQGFKRIYIDMPGMGQSPRHELENNSDTMLDLLCELITVLINDHPFIVIGYSYGGYIAQGIAKRFLHQIIGEVLICPVIISQPEKRIKTSVTHQDIDENFFNSLDEKTQKKLLTKMVVINERTYHRSEADFSRAIALADKEFLKELAEKQYSSTYIESNKSIHQHKSLIFLGYQDTSVGYQDMLDRLYIYPNATVNLLSNASHSN</sequence>
<protein>
    <submittedName>
        <fullName evidence="2">Alpha/beta hydrolase family protein</fullName>
    </submittedName>
</protein>
<name>A0A1M5X1S5_9CLOT</name>
<evidence type="ECO:0000313" key="2">
    <source>
        <dbReference type="EMBL" id="SHH93424.1"/>
    </source>
</evidence>
<evidence type="ECO:0000313" key="3">
    <source>
        <dbReference type="Proteomes" id="UP000184447"/>
    </source>
</evidence>